<dbReference type="InterPro" id="IPR018201">
    <property type="entry name" value="Ketoacyl_synth_AS"/>
</dbReference>
<feature type="domain" description="Ketosynthase family 3 (KS3)" evidence="5">
    <location>
        <begin position="1"/>
        <end position="417"/>
    </location>
</feature>
<evidence type="ECO:0000259" key="5">
    <source>
        <dbReference type="PROSITE" id="PS52004"/>
    </source>
</evidence>
<accession>A0ABS5FWC6</accession>
<dbReference type="CDD" id="cd00834">
    <property type="entry name" value="KAS_I_II"/>
    <property type="match status" value="1"/>
</dbReference>
<dbReference type="RefSeq" id="WP_212495234.1">
    <property type="nucleotide sequence ID" value="NZ_JAFCJH010000070.1"/>
</dbReference>
<dbReference type="PROSITE" id="PS00606">
    <property type="entry name" value="KS3_1"/>
    <property type="match status" value="1"/>
</dbReference>
<keyword evidence="7" id="KW-1185">Reference proteome</keyword>
<evidence type="ECO:0000313" key="7">
    <source>
        <dbReference type="Proteomes" id="UP001315278"/>
    </source>
</evidence>
<dbReference type="SUPFAM" id="SSF53901">
    <property type="entry name" value="Thiolase-like"/>
    <property type="match status" value="2"/>
</dbReference>
<comment type="caution">
    <text evidence="6">The sequence shown here is derived from an EMBL/GenBank/DDBJ whole genome shotgun (WGS) entry which is preliminary data.</text>
</comment>
<evidence type="ECO:0000256" key="3">
    <source>
        <dbReference type="ARBA" id="ARBA00022679"/>
    </source>
</evidence>
<dbReference type="EMBL" id="JAFCJH010000070">
    <property type="protein sequence ID" value="MBR0801092.1"/>
    <property type="molecule type" value="Genomic_DNA"/>
</dbReference>
<evidence type="ECO:0000256" key="4">
    <source>
        <dbReference type="RuleBase" id="RU003694"/>
    </source>
</evidence>
<dbReference type="InterPro" id="IPR000794">
    <property type="entry name" value="Beta-ketoacyl_synthase"/>
</dbReference>
<dbReference type="InterPro" id="IPR016039">
    <property type="entry name" value="Thiolase-like"/>
</dbReference>
<dbReference type="Proteomes" id="UP001315278">
    <property type="component" value="Unassembled WGS sequence"/>
</dbReference>
<protein>
    <submittedName>
        <fullName evidence="6">Beta-ketoacyl-[acyl-carrier-protein] synthase family protein</fullName>
    </submittedName>
</protein>
<dbReference type="InterPro" id="IPR020841">
    <property type="entry name" value="PKS_Beta-ketoAc_synthase_dom"/>
</dbReference>
<reference evidence="7" key="1">
    <citation type="journal article" date="2021" name="ISME J.">
        <title>Evolutionary origin and ecological implication of a unique nif island in free-living Bradyrhizobium lineages.</title>
        <authorList>
            <person name="Tao J."/>
        </authorList>
    </citation>
    <scope>NUCLEOTIDE SEQUENCE [LARGE SCALE GENOMIC DNA]</scope>
    <source>
        <strain evidence="7">SZCCT0434</strain>
    </source>
</reference>
<dbReference type="Pfam" id="PF02801">
    <property type="entry name" value="Ketoacyl-synt_C"/>
    <property type="match status" value="1"/>
</dbReference>
<dbReference type="PANTHER" id="PTHR11712:SF336">
    <property type="entry name" value="3-OXOACYL-[ACYL-CARRIER-PROTEIN] SYNTHASE, MITOCHONDRIAL"/>
    <property type="match status" value="1"/>
</dbReference>
<proteinExistence type="inferred from homology"/>
<organism evidence="6 7">
    <name type="scientific">Bradyrhizobium jicamae</name>
    <dbReference type="NCBI Taxonomy" id="280332"/>
    <lineage>
        <taxon>Bacteria</taxon>
        <taxon>Pseudomonadati</taxon>
        <taxon>Pseudomonadota</taxon>
        <taxon>Alphaproteobacteria</taxon>
        <taxon>Hyphomicrobiales</taxon>
        <taxon>Nitrobacteraceae</taxon>
        <taxon>Bradyrhizobium</taxon>
    </lineage>
</organism>
<evidence type="ECO:0000313" key="6">
    <source>
        <dbReference type="EMBL" id="MBR0801092.1"/>
    </source>
</evidence>
<sequence>MLDVAITGTGIVSGLGCGSRKFHDAMMAGEIAIREAPWHKGESGRPSWWAIVRDFNPRDWMDEKIEDGTDMFSQFALAAAKQAIGEAGLGTFDPLRAGVVHGTSMGGTRALMKAQHLLETNGPGSVPRKTEIQIYPNMAASQIAMQYGLHGPSLTVTTACASSLDAIGTAAHMIASGRADVLIAGGTDGGLALPGGLPDHDFVPALYYTSTAYGMVAPSNDPRRAMMPFDIKRSGIVVGEGSAMFVLERGDHARARGADILGYVRGYGSLADAYHPSAPDPSGKWEARAIEMALADAGMAAERVDALVAHATGTPKGDTAEIQAINRVHGDRSRRLPVASVKGHLGHSGASSGGMALITGLLGMRQDRFVFTANTDEPDPEARFDIVISEPRNMKVETLQINAFGFGGQNASIVVTRT</sequence>
<keyword evidence="3 4" id="KW-0808">Transferase</keyword>
<dbReference type="PROSITE" id="PS52004">
    <property type="entry name" value="KS3_2"/>
    <property type="match status" value="1"/>
</dbReference>
<comment type="similarity">
    <text evidence="2 4">Belongs to the thiolase-like superfamily. Beta-ketoacyl-ACP synthases family.</text>
</comment>
<evidence type="ECO:0000256" key="2">
    <source>
        <dbReference type="ARBA" id="ARBA00008467"/>
    </source>
</evidence>
<dbReference type="Gene3D" id="3.40.47.10">
    <property type="match status" value="2"/>
</dbReference>
<name>A0ABS5FWC6_9BRAD</name>
<dbReference type="SMART" id="SM00825">
    <property type="entry name" value="PKS_KS"/>
    <property type="match status" value="1"/>
</dbReference>
<dbReference type="InterPro" id="IPR014031">
    <property type="entry name" value="Ketoacyl_synth_C"/>
</dbReference>
<dbReference type="Pfam" id="PF00109">
    <property type="entry name" value="ketoacyl-synt"/>
    <property type="match status" value="1"/>
</dbReference>
<comment type="pathway">
    <text evidence="1">Lipid metabolism; fatty acid biosynthesis.</text>
</comment>
<dbReference type="PANTHER" id="PTHR11712">
    <property type="entry name" value="POLYKETIDE SYNTHASE-RELATED"/>
    <property type="match status" value="1"/>
</dbReference>
<gene>
    <name evidence="6" type="ORF">JQ615_37610</name>
</gene>
<evidence type="ECO:0000256" key="1">
    <source>
        <dbReference type="ARBA" id="ARBA00005194"/>
    </source>
</evidence>
<dbReference type="InterPro" id="IPR014030">
    <property type="entry name" value="Ketoacyl_synth_N"/>
</dbReference>